<dbReference type="OrthoDB" id="3535554at2759"/>
<sequence length="152" mass="17713">MHRSKAISAERLQDLRLSGDLWVPKKEKLRILFNPDIDVIVDENLGCDFYVLGRDNIYAPKGSPLLIDPDFVKKVRVSPDVFLRSFSIRMRASPIWQDFYHGFEDMHLRKFNDTPKLPPRETQHSGNLPYEFFNVESNYSLDLLDVLTCPTN</sequence>
<evidence type="ECO:0000313" key="2">
    <source>
        <dbReference type="Proteomes" id="UP000297527"/>
    </source>
</evidence>
<protein>
    <submittedName>
        <fullName evidence="1">Uncharacterized protein</fullName>
    </submittedName>
</protein>
<organism evidence="1 2">
    <name type="scientific">Botryotinia convoluta</name>
    <dbReference type="NCBI Taxonomy" id="54673"/>
    <lineage>
        <taxon>Eukaryota</taxon>
        <taxon>Fungi</taxon>
        <taxon>Dikarya</taxon>
        <taxon>Ascomycota</taxon>
        <taxon>Pezizomycotina</taxon>
        <taxon>Leotiomycetes</taxon>
        <taxon>Helotiales</taxon>
        <taxon>Sclerotiniaceae</taxon>
        <taxon>Botryotinia</taxon>
    </lineage>
</organism>
<reference evidence="1 2" key="1">
    <citation type="submission" date="2017-12" db="EMBL/GenBank/DDBJ databases">
        <title>Comparative genomics of Botrytis spp.</title>
        <authorList>
            <person name="Valero-Jimenez C.A."/>
            <person name="Tapia P."/>
            <person name="Veloso J."/>
            <person name="Silva-Moreno E."/>
            <person name="Staats M."/>
            <person name="Valdes J.H."/>
            <person name="Van Kan J.A.L."/>
        </authorList>
    </citation>
    <scope>NUCLEOTIDE SEQUENCE [LARGE SCALE GENOMIC DNA]</scope>
    <source>
        <strain evidence="1 2">MUCL11595</strain>
    </source>
</reference>
<dbReference type="EMBL" id="PQXN01000114">
    <property type="protein sequence ID" value="TGO54005.1"/>
    <property type="molecule type" value="Genomic_DNA"/>
</dbReference>
<dbReference type="Proteomes" id="UP000297527">
    <property type="component" value="Unassembled WGS sequence"/>
</dbReference>
<evidence type="ECO:0000313" key="1">
    <source>
        <dbReference type="EMBL" id="TGO54005.1"/>
    </source>
</evidence>
<gene>
    <name evidence="1" type="ORF">BCON_0114g00160</name>
</gene>
<keyword evidence="2" id="KW-1185">Reference proteome</keyword>
<accession>A0A4Z1HY97</accession>
<proteinExistence type="predicted"/>
<dbReference type="AlphaFoldDB" id="A0A4Z1HY97"/>
<comment type="caution">
    <text evidence="1">The sequence shown here is derived from an EMBL/GenBank/DDBJ whole genome shotgun (WGS) entry which is preliminary data.</text>
</comment>
<name>A0A4Z1HY97_9HELO</name>